<evidence type="ECO:0000313" key="3">
    <source>
        <dbReference type="Proteomes" id="UP000609879"/>
    </source>
</evidence>
<organism evidence="2 3">
    <name type="scientific">Paractinoplanes deccanensis</name>
    <dbReference type="NCBI Taxonomy" id="113561"/>
    <lineage>
        <taxon>Bacteria</taxon>
        <taxon>Bacillati</taxon>
        <taxon>Actinomycetota</taxon>
        <taxon>Actinomycetes</taxon>
        <taxon>Micromonosporales</taxon>
        <taxon>Micromonosporaceae</taxon>
        <taxon>Paractinoplanes</taxon>
    </lineage>
</organism>
<sequence length="107" mass="11369">MARSASPEKASVRPSSWSRWRSGDGLAGPAGWAWQAAATQRRSKTRVSYWQTAVSSRSVNSADAPASKATRASGSAAAAQVMSTLTHRPEKPAATAWRVAAAYTSYR</sequence>
<keyword evidence="3" id="KW-1185">Reference proteome</keyword>
<evidence type="ECO:0000313" key="2">
    <source>
        <dbReference type="EMBL" id="GID72921.1"/>
    </source>
</evidence>
<reference evidence="2 3" key="1">
    <citation type="submission" date="2021-01" db="EMBL/GenBank/DDBJ databases">
        <title>Whole genome shotgun sequence of Actinoplanes deccanensis NBRC 13994.</title>
        <authorList>
            <person name="Komaki H."/>
            <person name="Tamura T."/>
        </authorList>
    </citation>
    <scope>NUCLEOTIDE SEQUENCE [LARGE SCALE GENOMIC DNA]</scope>
    <source>
        <strain evidence="2 3">NBRC 13994</strain>
    </source>
</reference>
<comment type="caution">
    <text evidence="2">The sequence shown here is derived from an EMBL/GenBank/DDBJ whole genome shotgun (WGS) entry which is preliminary data.</text>
</comment>
<accession>A0ABQ3XYU5</accession>
<feature type="region of interest" description="Disordered" evidence="1">
    <location>
        <begin position="1"/>
        <end position="26"/>
    </location>
</feature>
<protein>
    <submittedName>
        <fullName evidence="2">Uncharacterized protein</fullName>
    </submittedName>
</protein>
<proteinExistence type="predicted"/>
<name>A0ABQ3XYU5_9ACTN</name>
<dbReference type="EMBL" id="BOMI01000023">
    <property type="protein sequence ID" value="GID72921.1"/>
    <property type="molecule type" value="Genomic_DNA"/>
</dbReference>
<dbReference type="Proteomes" id="UP000609879">
    <property type="component" value="Unassembled WGS sequence"/>
</dbReference>
<gene>
    <name evidence="2" type="ORF">Ade02nite_15620</name>
</gene>
<evidence type="ECO:0000256" key="1">
    <source>
        <dbReference type="SAM" id="MobiDB-lite"/>
    </source>
</evidence>